<proteinExistence type="predicted"/>
<gene>
    <name evidence="1" type="ORF">HPSNT_07110</name>
</gene>
<dbReference type="AlphaFoldDB" id="G2MF48"/>
<sequence>MIKLHLATLTIQANLFHVVDLFGRFVQFADKQGSNCPLYKLTKKEIR</sequence>
<dbReference type="Proteomes" id="UP000008534">
    <property type="component" value="Chromosome"/>
</dbReference>
<protein>
    <submittedName>
        <fullName evidence="1">Uncharacterized protein</fullName>
    </submittedName>
</protein>
<dbReference type="EMBL" id="CP002983">
    <property type="protein sequence ID" value="AEN17543.1"/>
    <property type="molecule type" value="Genomic_DNA"/>
</dbReference>
<evidence type="ECO:0000313" key="1">
    <source>
        <dbReference type="EMBL" id="AEN17543.1"/>
    </source>
</evidence>
<accession>G2MF48</accession>
<evidence type="ECO:0000313" key="2">
    <source>
        <dbReference type="Proteomes" id="UP000008534"/>
    </source>
</evidence>
<organism evidence="1 2">
    <name type="scientific">Helicobacter pylori SNT49</name>
    <dbReference type="NCBI Taxonomy" id="1055530"/>
    <lineage>
        <taxon>Bacteria</taxon>
        <taxon>Pseudomonadati</taxon>
        <taxon>Campylobacterota</taxon>
        <taxon>Epsilonproteobacteria</taxon>
        <taxon>Campylobacterales</taxon>
        <taxon>Helicobacteraceae</taxon>
        <taxon>Helicobacter</taxon>
    </lineage>
</organism>
<dbReference type="KEGG" id="hen:HPSNT_07110"/>
<name>G2MF48_HELPX</name>
<reference evidence="1 2" key="1">
    <citation type="submission" date="2011-08" db="EMBL/GenBank/DDBJ databases">
        <authorList>
            <person name="Kersulyte D."/>
            <person name="Choudhury A."/>
            <person name="Mukhopadhyay A.K."/>
            <person name="Nair G.B."/>
            <person name="Berg D.E."/>
        </authorList>
    </citation>
    <scope>NUCLEOTIDE SEQUENCE [LARGE SCALE GENOMIC DNA]</scope>
    <source>
        <strain evidence="2">SNT49</strain>
    </source>
</reference>
<dbReference type="HOGENOM" id="CLU_3168896_0_0_7"/>